<keyword evidence="3" id="KW-0464">Manganese</keyword>
<keyword evidence="2" id="KW-0378">Hydrolase</keyword>
<dbReference type="PANTHER" id="PTHR43782:SF3">
    <property type="entry name" value="ARGINASE"/>
    <property type="match status" value="1"/>
</dbReference>
<dbReference type="GO" id="GO:0030145">
    <property type="term" value="F:manganese ion binding"/>
    <property type="evidence" value="ECO:0007669"/>
    <property type="project" value="TreeGrafter"/>
</dbReference>
<dbReference type="Proteomes" id="UP000249915">
    <property type="component" value="Unassembled WGS sequence"/>
</dbReference>
<dbReference type="EMBL" id="MASW01000002">
    <property type="protein sequence ID" value="PXY27068.1"/>
    <property type="molecule type" value="Genomic_DNA"/>
</dbReference>
<evidence type="ECO:0000313" key="5">
    <source>
        <dbReference type="EMBL" id="PXY27068.1"/>
    </source>
</evidence>
<reference evidence="5 6" key="1">
    <citation type="submission" date="2016-07" db="EMBL/GenBank/DDBJ databases">
        <title>Draft genome sequence of Prauserella muralis DSM 45305, isolated from a mould-covered wall in an indoor environment.</title>
        <authorList>
            <person name="Ruckert C."/>
            <person name="Albersmeier A."/>
            <person name="Jiang C.-L."/>
            <person name="Jiang Y."/>
            <person name="Kalinowski J."/>
            <person name="Schneider O."/>
            <person name="Winkler A."/>
            <person name="Zotchev S.B."/>
        </authorList>
    </citation>
    <scope>NUCLEOTIDE SEQUENCE [LARGE SCALE GENOMIC DNA]</scope>
    <source>
        <strain evidence="5 6">DSM 45305</strain>
    </source>
</reference>
<evidence type="ECO:0000256" key="1">
    <source>
        <dbReference type="ARBA" id="ARBA00022723"/>
    </source>
</evidence>
<comment type="similarity">
    <text evidence="4">Belongs to the arginase family.</text>
</comment>
<evidence type="ECO:0000313" key="6">
    <source>
        <dbReference type="Proteomes" id="UP000249915"/>
    </source>
</evidence>
<accession>A0A2V4B117</accession>
<organism evidence="5 6">
    <name type="scientific">Prauserella muralis</name>
    <dbReference type="NCBI Taxonomy" id="588067"/>
    <lineage>
        <taxon>Bacteria</taxon>
        <taxon>Bacillati</taxon>
        <taxon>Actinomycetota</taxon>
        <taxon>Actinomycetes</taxon>
        <taxon>Pseudonocardiales</taxon>
        <taxon>Pseudonocardiaceae</taxon>
        <taxon>Prauserella</taxon>
    </lineage>
</organism>
<dbReference type="SUPFAM" id="SSF52768">
    <property type="entry name" value="Arginase/deacetylase"/>
    <property type="match status" value="1"/>
</dbReference>
<protein>
    <submittedName>
        <fullName evidence="5">Arginase</fullName>
    </submittedName>
</protein>
<dbReference type="GO" id="GO:0005829">
    <property type="term" value="C:cytosol"/>
    <property type="evidence" value="ECO:0007669"/>
    <property type="project" value="TreeGrafter"/>
</dbReference>
<dbReference type="CDD" id="cd09999">
    <property type="entry name" value="Arginase-like_1"/>
    <property type="match status" value="1"/>
</dbReference>
<keyword evidence="1" id="KW-0479">Metal-binding</keyword>
<name>A0A2V4B117_9PSEU</name>
<dbReference type="AlphaFoldDB" id="A0A2V4B117"/>
<evidence type="ECO:0000256" key="2">
    <source>
        <dbReference type="ARBA" id="ARBA00022801"/>
    </source>
</evidence>
<dbReference type="OrthoDB" id="7331788at2"/>
<dbReference type="Pfam" id="PF00491">
    <property type="entry name" value="Arginase"/>
    <property type="match status" value="1"/>
</dbReference>
<dbReference type="InterPro" id="IPR023696">
    <property type="entry name" value="Ureohydrolase_dom_sf"/>
</dbReference>
<dbReference type="PANTHER" id="PTHR43782">
    <property type="entry name" value="ARGINASE"/>
    <property type="match status" value="1"/>
</dbReference>
<dbReference type="InterPro" id="IPR006035">
    <property type="entry name" value="Ureohydrolase"/>
</dbReference>
<gene>
    <name evidence="5" type="ORF">BAY60_11315</name>
</gene>
<comment type="caution">
    <text evidence="5">The sequence shown here is derived from an EMBL/GenBank/DDBJ whole genome shotgun (WGS) entry which is preliminary data.</text>
</comment>
<evidence type="ECO:0000256" key="3">
    <source>
        <dbReference type="ARBA" id="ARBA00023211"/>
    </source>
</evidence>
<sequence>MLVQAVPQWQGASWAGADDRLPAGCRALAALAGEVLDATVHEVPVDPAPSSTVDGIGNRSALLRNRSAQLAALEAPEGPVLTIGGDCAVDLVPVGVARYRHGDRLGVVWFDAHADLNTAASSPSGAYHGMVLRSLLGDGDPDFAASPALAPGRAVLAGTRSFDPAERDAVAAGLARHVPVPAAPGDLTGTLRAAGADRVYVHIDLDVLDPGEFTATHYAEPDGLTVAQLVAALEGLDDVAVVGAAVTECSGTTRDELRALAPLFETLNRLLAD</sequence>
<dbReference type="RefSeq" id="WP_112281070.1">
    <property type="nucleotide sequence ID" value="NZ_MASW01000002.1"/>
</dbReference>
<dbReference type="GO" id="GO:0004053">
    <property type="term" value="F:arginase activity"/>
    <property type="evidence" value="ECO:0007669"/>
    <property type="project" value="TreeGrafter"/>
</dbReference>
<dbReference type="PROSITE" id="PS51409">
    <property type="entry name" value="ARGINASE_2"/>
    <property type="match status" value="1"/>
</dbReference>
<keyword evidence="6" id="KW-1185">Reference proteome</keyword>
<dbReference type="Gene3D" id="3.40.800.10">
    <property type="entry name" value="Ureohydrolase domain"/>
    <property type="match status" value="1"/>
</dbReference>
<proteinExistence type="inferred from homology"/>
<dbReference type="PRINTS" id="PR00116">
    <property type="entry name" value="ARGINASE"/>
</dbReference>
<evidence type="ECO:0000256" key="4">
    <source>
        <dbReference type="PROSITE-ProRule" id="PRU00742"/>
    </source>
</evidence>